<dbReference type="SUPFAM" id="SSF46785">
    <property type="entry name" value="Winged helix' DNA-binding domain"/>
    <property type="match status" value="1"/>
</dbReference>
<comment type="similarity">
    <text evidence="1">Belongs to the BlaI transcriptional regulatory family.</text>
</comment>
<evidence type="ECO:0000256" key="4">
    <source>
        <dbReference type="ARBA" id="ARBA00023163"/>
    </source>
</evidence>
<dbReference type="AlphaFoldDB" id="A0A161Z1L8"/>
<dbReference type="InterPro" id="IPR005650">
    <property type="entry name" value="BlaI_family"/>
</dbReference>
<dbReference type="GO" id="GO:0045892">
    <property type="term" value="P:negative regulation of DNA-templated transcription"/>
    <property type="evidence" value="ECO:0007669"/>
    <property type="project" value="InterPro"/>
</dbReference>
<evidence type="ECO:0000313" key="5">
    <source>
        <dbReference type="EMBL" id="KZN70067.1"/>
    </source>
</evidence>
<evidence type="ECO:0000313" key="6">
    <source>
        <dbReference type="Proteomes" id="UP000076661"/>
    </source>
</evidence>
<dbReference type="InterPro" id="IPR036390">
    <property type="entry name" value="WH_DNA-bd_sf"/>
</dbReference>
<comment type="caution">
    <text evidence="5">The sequence shown here is derived from an EMBL/GenBank/DDBJ whole genome shotgun (WGS) entry which is preliminary data.</text>
</comment>
<dbReference type="GO" id="GO:0003677">
    <property type="term" value="F:DNA binding"/>
    <property type="evidence" value="ECO:0007669"/>
    <property type="project" value="UniProtKB-KW"/>
</dbReference>
<keyword evidence="4" id="KW-0804">Transcription</keyword>
<proteinExistence type="inferred from homology"/>
<dbReference type="InterPro" id="IPR036388">
    <property type="entry name" value="WH-like_DNA-bd_sf"/>
</dbReference>
<keyword evidence="2" id="KW-0805">Transcription regulation</keyword>
<name>A0A161Z1L8_9GAMM</name>
<dbReference type="PATRIC" id="fig|1365257.3.peg.302"/>
<protein>
    <submittedName>
        <fullName evidence="5">Penicillinase repressor</fullName>
    </submittedName>
</protein>
<dbReference type="Proteomes" id="UP000076661">
    <property type="component" value="Unassembled WGS sequence"/>
</dbReference>
<reference evidence="5 6" key="1">
    <citation type="submission" date="2013-07" db="EMBL/GenBank/DDBJ databases">
        <title>Comparative Genomic and Metabolomic Analysis of Twelve Strains of Pseudoalteromonas luteoviolacea.</title>
        <authorList>
            <person name="Vynne N.G."/>
            <person name="Mansson M."/>
            <person name="Gram L."/>
        </authorList>
    </citation>
    <scope>NUCLEOTIDE SEQUENCE [LARGE SCALE GENOMIC DNA]</scope>
    <source>
        <strain evidence="5 6">S4060-1</strain>
    </source>
</reference>
<accession>A0A161Z1L8</accession>
<evidence type="ECO:0000256" key="3">
    <source>
        <dbReference type="ARBA" id="ARBA00023125"/>
    </source>
</evidence>
<dbReference type="Pfam" id="PF03965">
    <property type="entry name" value="Penicillinase_R"/>
    <property type="match status" value="1"/>
</dbReference>
<evidence type="ECO:0000256" key="2">
    <source>
        <dbReference type="ARBA" id="ARBA00023015"/>
    </source>
</evidence>
<dbReference type="EMBL" id="AUXX01000002">
    <property type="protein sequence ID" value="KZN70067.1"/>
    <property type="molecule type" value="Genomic_DNA"/>
</dbReference>
<evidence type="ECO:0000256" key="1">
    <source>
        <dbReference type="ARBA" id="ARBA00011046"/>
    </source>
</evidence>
<gene>
    <name evidence="5" type="ORF">N478_09645</name>
</gene>
<sequence>MSQLGVDMKPNSTELEILKLLWRKEPRTAREIHDAIEAEFAWSYSSTRKTLERMSEKGLLKPGELGNKKTFTALVGKVPTLAAYAQDFAKSVLELDGPLPVAMFADSRLIEADELEELESLLDELSDKE</sequence>
<organism evidence="5 6">
    <name type="scientific">Pseudoalteromonas luteoviolacea S4060-1</name>
    <dbReference type="NCBI Taxonomy" id="1365257"/>
    <lineage>
        <taxon>Bacteria</taxon>
        <taxon>Pseudomonadati</taxon>
        <taxon>Pseudomonadota</taxon>
        <taxon>Gammaproteobacteria</taxon>
        <taxon>Alteromonadales</taxon>
        <taxon>Pseudoalteromonadaceae</taxon>
        <taxon>Pseudoalteromonas</taxon>
    </lineage>
</organism>
<keyword evidence="3" id="KW-0238">DNA-binding</keyword>
<dbReference type="Gene3D" id="1.10.10.10">
    <property type="entry name" value="Winged helix-like DNA-binding domain superfamily/Winged helix DNA-binding domain"/>
    <property type="match status" value="1"/>
</dbReference>